<evidence type="ECO:0000256" key="1">
    <source>
        <dbReference type="SAM" id="Phobius"/>
    </source>
</evidence>
<feature type="transmembrane region" description="Helical" evidence="1">
    <location>
        <begin position="12"/>
        <end position="33"/>
    </location>
</feature>
<dbReference type="OrthoDB" id="2738769at2"/>
<proteinExistence type="predicted"/>
<keyword evidence="1" id="KW-0812">Transmembrane</keyword>
<reference evidence="2 3" key="1">
    <citation type="submission" date="2014-02" db="EMBL/GenBank/DDBJ databases">
        <title>Draft genome sequence of Lysinibacillus sinduriensis JCM 15800.</title>
        <authorList>
            <person name="Zhang F."/>
            <person name="Wang G."/>
            <person name="Zhang L."/>
        </authorList>
    </citation>
    <scope>NUCLEOTIDE SEQUENCE [LARGE SCALE GENOMIC DNA]</scope>
    <source>
        <strain evidence="2 3">JCM 15800</strain>
    </source>
</reference>
<accession>A0A0A3HX17</accession>
<evidence type="ECO:0000313" key="3">
    <source>
        <dbReference type="Proteomes" id="UP000030408"/>
    </source>
</evidence>
<dbReference type="AlphaFoldDB" id="A0A0A3HX17"/>
<dbReference type="Proteomes" id="UP000030408">
    <property type="component" value="Unassembled WGS sequence"/>
</dbReference>
<sequence length="88" mass="9980">MEPVSAVTTASQIATSQAVWSICAILLVVYVFWHSNKRETRLLDNLSELTKAQGDQANTMQEISNSLTSLEGRMDRMEKYTYKYGDDE</sequence>
<evidence type="ECO:0000313" key="2">
    <source>
        <dbReference type="EMBL" id="KGR74903.1"/>
    </source>
</evidence>
<keyword evidence="1" id="KW-1133">Transmembrane helix</keyword>
<comment type="caution">
    <text evidence="2">The sequence shown here is derived from an EMBL/GenBank/DDBJ whole genome shotgun (WGS) entry which is preliminary data.</text>
</comment>
<dbReference type="RefSeq" id="WP_036201504.1">
    <property type="nucleotide sequence ID" value="NZ_AVCY01000003.1"/>
</dbReference>
<protein>
    <recommendedName>
        <fullName evidence="4">Holin</fullName>
    </recommendedName>
</protein>
<dbReference type="EMBL" id="JPVO01000053">
    <property type="protein sequence ID" value="KGR74903.1"/>
    <property type="molecule type" value="Genomic_DNA"/>
</dbReference>
<keyword evidence="1" id="KW-0472">Membrane</keyword>
<name>A0A0A3HX17_9BACL</name>
<gene>
    <name evidence="2" type="ORF">CD33_14210</name>
</gene>
<organism evidence="2 3">
    <name type="scientific">Ureibacillus sinduriensis BLB-1 = JCM 15800</name>
    <dbReference type="NCBI Taxonomy" id="1384057"/>
    <lineage>
        <taxon>Bacteria</taxon>
        <taxon>Bacillati</taxon>
        <taxon>Bacillota</taxon>
        <taxon>Bacilli</taxon>
        <taxon>Bacillales</taxon>
        <taxon>Caryophanaceae</taxon>
        <taxon>Ureibacillus</taxon>
    </lineage>
</organism>
<keyword evidence="3" id="KW-1185">Reference proteome</keyword>
<evidence type="ECO:0008006" key="4">
    <source>
        <dbReference type="Google" id="ProtNLM"/>
    </source>
</evidence>